<accession>A0A2N5SVA1</accession>
<gene>
    <name evidence="2" type="ORF">PCANC_11804</name>
</gene>
<dbReference type="AlphaFoldDB" id="A0A2N5SVA1"/>
<feature type="compositionally biased region" description="Pro residues" evidence="1">
    <location>
        <begin position="102"/>
        <end position="114"/>
    </location>
</feature>
<feature type="compositionally biased region" description="Low complexity" evidence="1">
    <location>
        <begin position="122"/>
        <end position="134"/>
    </location>
</feature>
<organism evidence="2 3">
    <name type="scientific">Puccinia coronata f. sp. avenae</name>
    <dbReference type="NCBI Taxonomy" id="200324"/>
    <lineage>
        <taxon>Eukaryota</taxon>
        <taxon>Fungi</taxon>
        <taxon>Dikarya</taxon>
        <taxon>Basidiomycota</taxon>
        <taxon>Pucciniomycotina</taxon>
        <taxon>Pucciniomycetes</taxon>
        <taxon>Pucciniales</taxon>
        <taxon>Pucciniaceae</taxon>
        <taxon>Puccinia</taxon>
    </lineage>
</organism>
<proteinExistence type="predicted"/>
<feature type="region of interest" description="Disordered" evidence="1">
    <location>
        <begin position="102"/>
        <end position="171"/>
    </location>
</feature>
<protein>
    <submittedName>
        <fullName evidence="2">Uncharacterized protein</fullName>
    </submittedName>
</protein>
<comment type="caution">
    <text evidence="2">The sequence shown here is derived from an EMBL/GenBank/DDBJ whole genome shotgun (WGS) entry which is preliminary data.</text>
</comment>
<evidence type="ECO:0000313" key="3">
    <source>
        <dbReference type="Proteomes" id="UP000235388"/>
    </source>
</evidence>
<reference evidence="2 3" key="1">
    <citation type="submission" date="2017-11" db="EMBL/GenBank/DDBJ databases">
        <title>De novo assembly and phasing of dikaryotic genomes from two isolates of Puccinia coronata f. sp. avenae, the causal agent of oat crown rust.</title>
        <authorList>
            <person name="Miller M.E."/>
            <person name="Zhang Y."/>
            <person name="Omidvar V."/>
            <person name="Sperschneider J."/>
            <person name="Schwessinger B."/>
            <person name="Raley C."/>
            <person name="Palmer J.M."/>
            <person name="Garnica D."/>
            <person name="Upadhyaya N."/>
            <person name="Rathjen J."/>
            <person name="Taylor J.M."/>
            <person name="Park R.F."/>
            <person name="Dodds P.N."/>
            <person name="Hirsch C.D."/>
            <person name="Kianian S.F."/>
            <person name="Figueroa M."/>
        </authorList>
    </citation>
    <scope>NUCLEOTIDE SEQUENCE [LARGE SCALE GENOMIC DNA]</scope>
    <source>
        <strain evidence="2">12NC29</strain>
    </source>
</reference>
<name>A0A2N5SVA1_9BASI</name>
<sequence length="171" mass="18456">MRQKSDGCLSASSAASRAAVACQQQAKTEQKIKKNYTTDAKSDRRFCQFIDRAKLLSNGRANRIDAVDVVDLSSWLPRRQIVAASTTPPSTFTHATICIKSPAPPRPVLPPLPISPSEWDSHLSSSLEYSSPSSQERLGLQEPPGAIMPAEGDQPGAEETPQVPGDTDRVT</sequence>
<evidence type="ECO:0000313" key="2">
    <source>
        <dbReference type="EMBL" id="PLW17157.1"/>
    </source>
</evidence>
<keyword evidence="3" id="KW-1185">Reference proteome</keyword>
<dbReference type="EMBL" id="PGCJ01000855">
    <property type="protein sequence ID" value="PLW17157.1"/>
    <property type="molecule type" value="Genomic_DNA"/>
</dbReference>
<evidence type="ECO:0000256" key="1">
    <source>
        <dbReference type="SAM" id="MobiDB-lite"/>
    </source>
</evidence>
<dbReference type="Proteomes" id="UP000235388">
    <property type="component" value="Unassembled WGS sequence"/>
</dbReference>